<proteinExistence type="predicted"/>
<feature type="transmembrane region" description="Helical" evidence="6">
    <location>
        <begin position="17"/>
        <end position="35"/>
    </location>
</feature>
<keyword evidence="5 6" id="KW-0472">Membrane</keyword>
<dbReference type="AlphaFoldDB" id="A0A1I2NII1"/>
<gene>
    <name evidence="7" type="ORF">SAMN04487885_12227</name>
</gene>
<evidence type="ECO:0000256" key="5">
    <source>
        <dbReference type="ARBA" id="ARBA00023136"/>
    </source>
</evidence>
<evidence type="ECO:0000256" key="3">
    <source>
        <dbReference type="ARBA" id="ARBA00022692"/>
    </source>
</evidence>
<keyword evidence="3 6" id="KW-0812">Transmembrane</keyword>
<evidence type="ECO:0000313" key="8">
    <source>
        <dbReference type="Proteomes" id="UP000182135"/>
    </source>
</evidence>
<dbReference type="Pfam" id="PF02588">
    <property type="entry name" value="YitT_membrane"/>
    <property type="match status" value="1"/>
</dbReference>
<keyword evidence="4 6" id="KW-1133">Transmembrane helix</keyword>
<evidence type="ECO:0000256" key="2">
    <source>
        <dbReference type="ARBA" id="ARBA00022475"/>
    </source>
</evidence>
<comment type="subcellular location">
    <subcellularLocation>
        <location evidence="1">Cell membrane</location>
        <topology evidence="1">Multi-pass membrane protein</topology>
    </subcellularLocation>
</comment>
<dbReference type="STRING" id="1529.SAMN04487885_12227"/>
<evidence type="ECO:0000256" key="6">
    <source>
        <dbReference type="SAM" id="Phobius"/>
    </source>
</evidence>
<evidence type="ECO:0000313" key="7">
    <source>
        <dbReference type="EMBL" id="SFG03785.1"/>
    </source>
</evidence>
<protein>
    <submittedName>
        <fullName evidence="7">Uncharacterized 5xTM membrane BCR, YitT family COG1284</fullName>
    </submittedName>
</protein>
<dbReference type="InterPro" id="IPR051461">
    <property type="entry name" value="UPF0750_membrane"/>
</dbReference>
<keyword evidence="8" id="KW-1185">Reference proteome</keyword>
<feature type="transmembrane region" description="Helical" evidence="6">
    <location>
        <begin position="47"/>
        <end position="68"/>
    </location>
</feature>
<name>A0A1I2NII1_9CLOT</name>
<accession>A0A1I2NII1</accession>
<dbReference type="PANTHER" id="PTHR33545:SF5">
    <property type="entry name" value="UPF0750 MEMBRANE PROTEIN YITT"/>
    <property type="match status" value="1"/>
</dbReference>
<keyword evidence="2" id="KW-1003">Cell membrane</keyword>
<dbReference type="GO" id="GO:0005886">
    <property type="term" value="C:plasma membrane"/>
    <property type="evidence" value="ECO:0007669"/>
    <property type="project" value="UniProtKB-SubCell"/>
</dbReference>
<evidence type="ECO:0000256" key="4">
    <source>
        <dbReference type="ARBA" id="ARBA00022989"/>
    </source>
</evidence>
<dbReference type="Proteomes" id="UP000182135">
    <property type="component" value="Unassembled WGS sequence"/>
</dbReference>
<feature type="transmembrane region" description="Helical" evidence="6">
    <location>
        <begin position="95"/>
        <end position="113"/>
    </location>
</feature>
<reference evidence="7 8" key="1">
    <citation type="submission" date="2016-10" db="EMBL/GenBank/DDBJ databases">
        <authorList>
            <person name="de Groot N.N."/>
        </authorList>
    </citation>
    <scope>NUCLEOTIDE SEQUENCE [LARGE SCALE GENOMIC DNA]</scope>
    <source>
        <strain evidence="7 8">NLAE-zl-G419</strain>
    </source>
</reference>
<dbReference type="eggNOG" id="COG1284">
    <property type="taxonomic scope" value="Bacteria"/>
</dbReference>
<dbReference type="PANTHER" id="PTHR33545">
    <property type="entry name" value="UPF0750 MEMBRANE PROTEIN YITT-RELATED"/>
    <property type="match status" value="1"/>
</dbReference>
<organism evidence="7 8">
    <name type="scientific">Clostridium cadaveris</name>
    <dbReference type="NCBI Taxonomy" id="1529"/>
    <lineage>
        <taxon>Bacteria</taxon>
        <taxon>Bacillati</taxon>
        <taxon>Bacillota</taxon>
        <taxon>Clostridia</taxon>
        <taxon>Eubacteriales</taxon>
        <taxon>Clostridiaceae</taxon>
        <taxon>Clostridium</taxon>
    </lineage>
</organism>
<evidence type="ECO:0000256" key="1">
    <source>
        <dbReference type="ARBA" id="ARBA00004651"/>
    </source>
</evidence>
<sequence length="143" mass="15269">MDAICYFFAYKLLGKTFLKNAIFASFGFSMFYNIYEYFGYVLPSLDGYPISAAVLGGLIVGLGVGIILKAGGASGGDDALALIISKLSKCKISKAYFLADFVVLMLSLTYISVDKIICSLLSVSISSYVVGKIHASKDKVAVV</sequence>
<dbReference type="InterPro" id="IPR003740">
    <property type="entry name" value="YitT"/>
</dbReference>
<dbReference type="EMBL" id="FOOE01000022">
    <property type="protein sequence ID" value="SFG03785.1"/>
    <property type="molecule type" value="Genomic_DNA"/>
</dbReference>